<protein>
    <submittedName>
        <fullName evidence="2">Uncharacterized protein</fullName>
    </submittedName>
</protein>
<gene>
    <name evidence="2" type="ORF">DENOEST_2845</name>
</gene>
<evidence type="ECO:0000313" key="3">
    <source>
        <dbReference type="Proteomes" id="UP000515733"/>
    </source>
</evidence>
<name>A0A6S6XVC8_9PROT</name>
<sequence>MEPLHGGCRRLSQRGKVAPEPSAIIERSEPMGSPAPGRGWEWGAFNLPLRIFILGGGPGDHVR</sequence>
<evidence type="ECO:0000313" key="2">
    <source>
        <dbReference type="EMBL" id="CAB1370004.1"/>
    </source>
</evidence>
<organism evidence="2 3">
    <name type="scientific">Denitratisoma oestradiolicum</name>
    <dbReference type="NCBI Taxonomy" id="311182"/>
    <lineage>
        <taxon>Bacteria</taxon>
        <taxon>Pseudomonadati</taxon>
        <taxon>Pseudomonadota</taxon>
        <taxon>Betaproteobacteria</taxon>
        <taxon>Nitrosomonadales</taxon>
        <taxon>Sterolibacteriaceae</taxon>
        <taxon>Denitratisoma</taxon>
    </lineage>
</organism>
<feature type="region of interest" description="Disordered" evidence="1">
    <location>
        <begin position="1"/>
        <end position="36"/>
    </location>
</feature>
<reference evidence="2 3" key="1">
    <citation type="submission" date="2020-03" db="EMBL/GenBank/DDBJ databases">
        <authorList>
            <consortium name="Genoscope - CEA"/>
            <person name="William W."/>
        </authorList>
    </citation>
    <scope>NUCLEOTIDE SEQUENCE [LARGE SCALE GENOMIC DNA]</scope>
    <source>
        <strain evidence="3">DSM 16959</strain>
    </source>
</reference>
<dbReference type="Proteomes" id="UP000515733">
    <property type="component" value="Chromosome"/>
</dbReference>
<accession>A0A6S6XVC8</accession>
<dbReference type="EMBL" id="LR778301">
    <property type="protein sequence ID" value="CAB1370004.1"/>
    <property type="molecule type" value="Genomic_DNA"/>
</dbReference>
<keyword evidence="3" id="KW-1185">Reference proteome</keyword>
<evidence type="ECO:0000256" key="1">
    <source>
        <dbReference type="SAM" id="MobiDB-lite"/>
    </source>
</evidence>
<proteinExistence type="predicted"/>
<dbReference type="KEGG" id="doe:DENOEST_2845"/>
<dbReference type="AlphaFoldDB" id="A0A6S6XVC8"/>